<comment type="caution">
    <text evidence="1">The sequence shown here is derived from an EMBL/GenBank/DDBJ whole genome shotgun (WGS) entry which is preliminary data.</text>
</comment>
<keyword evidence="2" id="KW-1185">Reference proteome</keyword>
<proteinExistence type="predicted"/>
<protein>
    <submittedName>
        <fullName evidence="1">Uncharacterized protein</fullName>
    </submittedName>
</protein>
<reference evidence="1" key="1">
    <citation type="journal article" date="2018" name="DNA Res.">
        <title>Multiple hybrid de novo genome assembly of finger millet, an orphan allotetraploid crop.</title>
        <authorList>
            <person name="Hatakeyama M."/>
            <person name="Aluri S."/>
            <person name="Balachadran M.T."/>
            <person name="Sivarajan S.R."/>
            <person name="Patrignani A."/>
            <person name="Gruter S."/>
            <person name="Poveda L."/>
            <person name="Shimizu-Inatsugi R."/>
            <person name="Baeten J."/>
            <person name="Francoijs K.J."/>
            <person name="Nataraja K.N."/>
            <person name="Reddy Y.A.N."/>
            <person name="Phadnis S."/>
            <person name="Ravikumar R.L."/>
            <person name="Schlapbach R."/>
            <person name="Sreeman S.M."/>
            <person name="Shimizu K.K."/>
        </authorList>
    </citation>
    <scope>NUCLEOTIDE SEQUENCE</scope>
</reference>
<gene>
    <name evidence="1" type="primary">ga08072</name>
    <name evidence="1" type="ORF">PR202_ga08072</name>
</gene>
<dbReference type="PANTHER" id="PTHR33186">
    <property type="entry name" value="OS10G0136150 PROTEIN-RELATED"/>
    <property type="match status" value="1"/>
</dbReference>
<name>A0AAV5C0C9_ELECO</name>
<evidence type="ECO:0000313" key="2">
    <source>
        <dbReference type="Proteomes" id="UP001054889"/>
    </source>
</evidence>
<sequence>MYNCFCDFATALLADDDDDVDDDGFRFRIVVVFIRQAVAVGVIYSSATGTWSDEATATLDAKVGPVGFNPIRPPVHDWDKPGAVVGDAVYWLLKDNRILSLNTNAEHQASIRTSDGMLGLVAAMESRLHLWTMETDAQGWMLRKTVQLTPLLPRPPRLLSTLLGKACPKMIGCDEEGTAVFLKREDGIFMLRLESTQPQQVNKICDGDQNLNAVLKF</sequence>
<dbReference type="AlphaFoldDB" id="A0AAV5C0C9"/>
<reference evidence="1" key="2">
    <citation type="submission" date="2021-12" db="EMBL/GenBank/DDBJ databases">
        <title>Resequencing data analysis of finger millet.</title>
        <authorList>
            <person name="Hatakeyama M."/>
            <person name="Aluri S."/>
            <person name="Balachadran M.T."/>
            <person name="Sivarajan S.R."/>
            <person name="Poveda L."/>
            <person name="Shimizu-Inatsugi R."/>
            <person name="Schlapbach R."/>
            <person name="Sreeman S.M."/>
            <person name="Shimizu K.K."/>
        </authorList>
    </citation>
    <scope>NUCLEOTIDE SEQUENCE</scope>
</reference>
<evidence type="ECO:0000313" key="1">
    <source>
        <dbReference type="EMBL" id="GJM91672.1"/>
    </source>
</evidence>
<dbReference type="Proteomes" id="UP001054889">
    <property type="component" value="Unassembled WGS sequence"/>
</dbReference>
<dbReference type="EMBL" id="BQKI01000003">
    <property type="protein sequence ID" value="GJM91672.1"/>
    <property type="molecule type" value="Genomic_DNA"/>
</dbReference>
<organism evidence="1 2">
    <name type="scientific">Eleusine coracana subsp. coracana</name>
    <dbReference type="NCBI Taxonomy" id="191504"/>
    <lineage>
        <taxon>Eukaryota</taxon>
        <taxon>Viridiplantae</taxon>
        <taxon>Streptophyta</taxon>
        <taxon>Embryophyta</taxon>
        <taxon>Tracheophyta</taxon>
        <taxon>Spermatophyta</taxon>
        <taxon>Magnoliopsida</taxon>
        <taxon>Liliopsida</taxon>
        <taxon>Poales</taxon>
        <taxon>Poaceae</taxon>
        <taxon>PACMAD clade</taxon>
        <taxon>Chloridoideae</taxon>
        <taxon>Cynodonteae</taxon>
        <taxon>Eleusininae</taxon>
        <taxon>Eleusine</taxon>
    </lineage>
</organism>
<accession>A0AAV5C0C9</accession>